<evidence type="ECO:0000313" key="2">
    <source>
        <dbReference type="Proteomes" id="UP000708208"/>
    </source>
</evidence>
<feature type="non-terminal residue" evidence="1">
    <location>
        <position position="1"/>
    </location>
</feature>
<evidence type="ECO:0000313" key="1">
    <source>
        <dbReference type="EMBL" id="CAG7827733.1"/>
    </source>
</evidence>
<name>A0A8J2L9D9_9HEXA</name>
<protein>
    <submittedName>
        <fullName evidence="1">Uncharacterized protein</fullName>
    </submittedName>
</protein>
<comment type="caution">
    <text evidence="1">The sequence shown here is derived from an EMBL/GenBank/DDBJ whole genome shotgun (WGS) entry which is preliminary data.</text>
</comment>
<reference evidence="1" key="1">
    <citation type="submission" date="2021-06" db="EMBL/GenBank/DDBJ databases">
        <authorList>
            <person name="Hodson N. C."/>
            <person name="Mongue J. A."/>
            <person name="Jaron S. K."/>
        </authorList>
    </citation>
    <scope>NUCLEOTIDE SEQUENCE</scope>
</reference>
<proteinExistence type="predicted"/>
<keyword evidence="2" id="KW-1185">Reference proteome</keyword>
<dbReference type="AlphaFoldDB" id="A0A8J2L9D9"/>
<dbReference type="EMBL" id="CAJVCH010544685">
    <property type="protein sequence ID" value="CAG7827733.1"/>
    <property type="molecule type" value="Genomic_DNA"/>
</dbReference>
<accession>A0A8J2L9D9</accession>
<organism evidence="1 2">
    <name type="scientific">Allacma fusca</name>
    <dbReference type="NCBI Taxonomy" id="39272"/>
    <lineage>
        <taxon>Eukaryota</taxon>
        <taxon>Metazoa</taxon>
        <taxon>Ecdysozoa</taxon>
        <taxon>Arthropoda</taxon>
        <taxon>Hexapoda</taxon>
        <taxon>Collembola</taxon>
        <taxon>Symphypleona</taxon>
        <taxon>Sminthuridae</taxon>
        <taxon>Allacma</taxon>
    </lineage>
</organism>
<gene>
    <name evidence="1" type="ORF">AFUS01_LOCUS37701</name>
</gene>
<sequence>MAHREFLQLDWTLPNQLKVILIPFKINKTLIMNSFDGSKNVTFLKASRIALVDFDSPKDAQKEYAFNSLYPSGDRCLSWIPVSDA</sequence>
<dbReference type="Proteomes" id="UP000708208">
    <property type="component" value="Unassembled WGS sequence"/>
</dbReference>